<reference evidence="2 3" key="1">
    <citation type="submission" date="2015-05" db="EMBL/GenBank/DDBJ databases">
        <title>Genome assembly of Archangium gephyra DSM 2261.</title>
        <authorList>
            <person name="Sharma G."/>
            <person name="Subramanian S."/>
        </authorList>
    </citation>
    <scope>NUCLEOTIDE SEQUENCE [LARGE SCALE GENOMIC DNA]</scope>
    <source>
        <strain evidence="2 3">DSM 2261</strain>
    </source>
</reference>
<protein>
    <submittedName>
        <fullName evidence="2">Uncharacterized protein</fullName>
    </submittedName>
</protein>
<dbReference type="Proteomes" id="UP000035579">
    <property type="component" value="Chromosome"/>
</dbReference>
<evidence type="ECO:0000313" key="3">
    <source>
        <dbReference type="Proteomes" id="UP000035579"/>
    </source>
</evidence>
<dbReference type="KEGG" id="age:AA314_09420"/>
<accession>A0AAC8QI74</accession>
<gene>
    <name evidence="2" type="ORF">AA314_09420</name>
</gene>
<evidence type="ECO:0000256" key="1">
    <source>
        <dbReference type="SAM" id="MobiDB-lite"/>
    </source>
</evidence>
<dbReference type="EMBL" id="CP011509">
    <property type="protein sequence ID" value="AKJ07794.1"/>
    <property type="molecule type" value="Genomic_DNA"/>
</dbReference>
<evidence type="ECO:0000313" key="2">
    <source>
        <dbReference type="EMBL" id="AKJ07794.1"/>
    </source>
</evidence>
<organism evidence="2 3">
    <name type="scientific">Archangium gephyra</name>
    <dbReference type="NCBI Taxonomy" id="48"/>
    <lineage>
        <taxon>Bacteria</taxon>
        <taxon>Pseudomonadati</taxon>
        <taxon>Myxococcota</taxon>
        <taxon>Myxococcia</taxon>
        <taxon>Myxococcales</taxon>
        <taxon>Cystobacterineae</taxon>
        <taxon>Archangiaceae</taxon>
        <taxon>Archangium</taxon>
    </lineage>
</organism>
<proteinExistence type="predicted"/>
<sequence>MSAARERQREEQQGGSERVTNVRASGPGATRRRINHCAGLFHTRFGK</sequence>
<feature type="compositionally biased region" description="Basic and acidic residues" evidence="1">
    <location>
        <begin position="1"/>
        <end position="12"/>
    </location>
</feature>
<feature type="region of interest" description="Disordered" evidence="1">
    <location>
        <begin position="1"/>
        <end position="33"/>
    </location>
</feature>
<name>A0AAC8QI74_9BACT</name>
<dbReference type="AlphaFoldDB" id="A0AAC8QI74"/>